<dbReference type="GO" id="GO:0004673">
    <property type="term" value="F:protein histidine kinase activity"/>
    <property type="evidence" value="ECO:0007669"/>
    <property type="project" value="UniProtKB-EC"/>
</dbReference>
<evidence type="ECO:0000256" key="10">
    <source>
        <dbReference type="ARBA" id="ARBA00022737"/>
    </source>
</evidence>
<sequence length="936" mass="101140">MPLALIAFLGLLFALIPAGIVQVQLEREARDTRTRDLEAQAMQLASLVGRQVASTLESARHTLRTMAAHEDVRRLEASAACDLFLQRVVAVAPRYATANVFDREGNALCASNPAVLSTNVADRPYFQRTLRSGRMELGEFATGRASGQASLHMSQPLMGADGEVAGVLVIAISVGWLNDELQALLLPEGGVAVIADRAGNVVARSAARERFVGRPLGAQGMTMLRARAPGVMEATSLDGVVRTVAYLPVEIEPEGLFVAVGLDTASAIAAQEDANVEAAVMVVGSLLLTFVVGLVFFNAAVDRPVQRMLRAANHWARQDWGARVGHIRGGREFQRLAAALDSMADAVLTREAARRRALTRMEAVVGVAPQIVMTADRAGHVDWTNPYWQELTGFDNARSLGLGWMDATHPEDQPGLRAAWDAMVASGLGDGAQGFSHEVRLCRAEDKQWRWHLMKGAAIRHDPSEIAAWAMVGIDFHELRVIQAQAEDTAAQLRATYENAPVGLCLVDRDLRFIAINDMLAAIHGVPVADHIGRTLSEVAPDMPPVIEEAMRRVVATGEPVEELEVTCEVDGQPRFWLASYRPIRGSDGSITCVTGSKVDITARKRVEESERLLSREVDHRAQNALAVVRGLIRLSAADAPDDVPALVEVLEGRIAAMSRAHTLLSREKWVGAELSEIVREEFAPQSGRIHAEGPPVRLTAEAAQPLTLVLHELVTNALKYGALSVPEGQVTLRWTRQQDKLHMQWCEEGGPPMVQAPLRRGFGTRLIDANIRGLLAGDIERDWAETGLRCTLVLGAEALAGSRFVTGLRETSPLAGRRVIVAVENAGEARSLAGLLRASGCAVLGPATSIEEAVELIEAEKRVDAAVLSGTLQGRSAQPLAQLLRRRASALLFLNTLGLDNESDEAPPRMLRPPHTAEGIRRALVEALEASRNDS</sequence>
<dbReference type="Pfam" id="PF08447">
    <property type="entry name" value="PAS_3"/>
    <property type="match status" value="1"/>
</dbReference>
<dbReference type="InterPro" id="IPR029151">
    <property type="entry name" value="Sensor-like_sf"/>
</dbReference>
<dbReference type="PROSITE" id="PS50113">
    <property type="entry name" value="PAC"/>
    <property type="match status" value="1"/>
</dbReference>
<dbReference type="Pfam" id="PF07536">
    <property type="entry name" value="HWE_HK"/>
    <property type="match status" value="1"/>
</dbReference>
<dbReference type="InterPro" id="IPR000700">
    <property type="entry name" value="PAS-assoc_C"/>
</dbReference>
<dbReference type="CDD" id="cd00130">
    <property type="entry name" value="PAS"/>
    <property type="match status" value="2"/>
</dbReference>
<evidence type="ECO:0000256" key="1">
    <source>
        <dbReference type="ARBA" id="ARBA00000085"/>
    </source>
</evidence>
<evidence type="ECO:0000313" key="22">
    <source>
        <dbReference type="EMBL" id="MBB3898890.1"/>
    </source>
</evidence>
<dbReference type="NCBIfam" id="TIGR00229">
    <property type="entry name" value="sensory_box"/>
    <property type="match status" value="1"/>
</dbReference>
<dbReference type="PANTHER" id="PTHR41523">
    <property type="entry name" value="TWO-COMPONENT SYSTEM SENSOR PROTEIN"/>
    <property type="match status" value="1"/>
</dbReference>
<keyword evidence="4" id="KW-1003">Cell membrane</keyword>
<dbReference type="PROSITE" id="PS50112">
    <property type="entry name" value="PAS"/>
    <property type="match status" value="2"/>
</dbReference>
<dbReference type="Pfam" id="PF08448">
    <property type="entry name" value="PAS_4"/>
    <property type="match status" value="1"/>
</dbReference>
<dbReference type="Proteomes" id="UP000553193">
    <property type="component" value="Unassembled WGS sequence"/>
</dbReference>
<keyword evidence="23" id="KW-1185">Reference proteome</keyword>
<evidence type="ECO:0000256" key="7">
    <source>
        <dbReference type="ARBA" id="ARBA00022643"/>
    </source>
</evidence>
<dbReference type="GO" id="GO:0005524">
    <property type="term" value="F:ATP binding"/>
    <property type="evidence" value="ECO:0007669"/>
    <property type="project" value="UniProtKB-KW"/>
</dbReference>
<dbReference type="PANTHER" id="PTHR41523:SF8">
    <property type="entry name" value="ETHYLENE RESPONSE SENSOR PROTEIN"/>
    <property type="match status" value="1"/>
</dbReference>
<keyword evidence="15" id="KW-0902">Two-component regulatory system</keyword>
<comment type="catalytic activity">
    <reaction evidence="1">
        <text>ATP + protein L-histidine = ADP + protein N-phospho-L-histidine.</text>
        <dbReference type="EC" id="2.7.13.3"/>
    </reaction>
</comment>
<keyword evidence="9 18" id="KW-0812">Transmembrane</keyword>
<dbReference type="Gene3D" id="3.30.450.20">
    <property type="entry name" value="PAS domain"/>
    <property type="match status" value="4"/>
</dbReference>
<dbReference type="SUPFAM" id="SSF55785">
    <property type="entry name" value="PYP-like sensor domain (PAS domain)"/>
    <property type="match status" value="2"/>
</dbReference>
<keyword evidence="8" id="KW-0808">Transferase</keyword>
<evidence type="ECO:0000313" key="23">
    <source>
        <dbReference type="Proteomes" id="UP000553193"/>
    </source>
</evidence>
<dbReference type="SUPFAM" id="SSF103190">
    <property type="entry name" value="Sensory domain-like"/>
    <property type="match status" value="1"/>
</dbReference>
<dbReference type="SMART" id="SM00911">
    <property type="entry name" value="HWE_HK"/>
    <property type="match status" value="1"/>
</dbReference>
<evidence type="ECO:0000259" key="21">
    <source>
        <dbReference type="PROSITE" id="PS50885"/>
    </source>
</evidence>
<keyword evidence="5" id="KW-0597">Phosphoprotein</keyword>
<dbReference type="CDD" id="cd06225">
    <property type="entry name" value="HAMP"/>
    <property type="match status" value="1"/>
</dbReference>
<proteinExistence type="predicted"/>
<evidence type="ECO:0000256" key="3">
    <source>
        <dbReference type="ARBA" id="ARBA00012438"/>
    </source>
</evidence>
<dbReference type="SMART" id="SM00091">
    <property type="entry name" value="PAS"/>
    <property type="match status" value="2"/>
</dbReference>
<dbReference type="EMBL" id="JACIDJ010000003">
    <property type="protein sequence ID" value="MBB3898890.1"/>
    <property type="molecule type" value="Genomic_DNA"/>
</dbReference>
<feature type="domain" description="HAMP" evidence="21">
    <location>
        <begin position="299"/>
        <end position="352"/>
    </location>
</feature>
<dbReference type="EC" id="2.7.13.3" evidence="3"/>
<accession>A0A840AEL5</accession>
<feature type="domain" description="PAS" evidence="19">
    <location>
        <begin position="489"/>
        <end position="558"/>
    </location>
</feature>
<dbReference type="AlphaFoldDB" id="A0A840AEL5"/>
<evidence type="ECO:0000256" key="6">
    <source>
        <dbReference type="ARBA" id="ARBA00022630"/>
    </source>
</evidence>
<evidence type="ECO:0000256" key="16">
    <source>
        <dbReference type="ARBA" id="ARBA00023026"/>
    </source>
</evidence>
<evidence type="ECO:0000256" key="8">
    <source>
        <dbReference type="ARBA" id="ARBA00022679"/>
    </source>
</evidence>
<evidence type="ECO:0000256" key="15">
    <source>
        <dbReference type="ARBA" id="ARBA00023012"/>
    </source>
</evidence>
<evidence type="ECO:0000256" key="5">
    <source>
        <dbReference type="ARBA" id="ARBA00022553"/>
    </source>
</evidence>
<dbReference type="InterPro" id="IPR035965">
    <property type="entry name" value="PAS-like_dom_sf"/>
</dbReference>
<dbReference type="GO" id="GO:0005886">
    <property type="term" value="C:plasma membrane"/>
    <property type="evidence" value="ECO:0007669"/>
    <property type="project" value="UniProtKB-SubCell"/>
</dbReference>
<dbReference type="Gene3D" id="3.40.50.2300">
    <property type="match status" value="1"/>
</dbReference>
<dbReference type="GO" id="GO:0000160">
    <property type="term" value="P:phosphorelay signal transduction system"/>
    <property type="evidence" value="ECO:0007669"/>
    <property type="project" value="UniProtKB-KW"/>
</dbReference>
<keyword evidence="16" id="KW-0843">Virulence</keyword>
<keyword evidence="10" id="KW-0677">Repeat</keyword>
<feature type="domain" description="PAS" evidence="19">
    <location>
        <begin position="357"/>
        <end position="427"/>
    </location>
</feature>
<feature type="transmembrane region" description="Helical" evidence="18">
    <location>
        <begin position="278"/>
        <end position="301"/>
    </location>
</feature>
<keyword evidence="14 18" id="KW-1133">Transmembrane helix</keyword>
<dbReference type="InterPro" id="IPR011102">
    <property type="entry name" value="Sig_transdc_His_kinase_HWE"/>
</dbReference>
<dbReference type="InterPro" id="IPR013655">
    <property type="entry name" value="PAS_fold_3"/>
</dbReference>
<dbReference type="SUPFAM" id="SSF158472">
    <property type="entry name" value="HAMP domain-like"/>
    <property type="match status" value="1"/>
</dbReference>
<dbReference type="SUPFAM" id="SSF55874">
    <property type="entry name" value="ATPase domain of HSP90 chaperone/DNA topoisomerase II/histidine kinase"/>
    <property type="match status" value="1"/>
</dbReference>
<keyword evidence="12" id="KW-0418">Kinase</keyword>
<evidence type="ECO:0000256" key="2">
    <source>
        <dbReference type="ARBA" id="ARBA00004651"/>
    </source>
</evidence>
<evidence type="ECO:0000256" key="9">
    <source>
        <dbReference type="ARBA" id="ARBA00022692"/>
    </source>
</evidence>
<dbReference type="RefSeq" id="WP_184384114.1">
    <property type="nucleotide sequence ID" value="NZ_JACIDJ010000003.1"/>
</dbReference>
<keyword evidence="7" id="KW-0288">FMN</keyword>
<evidence type="ECO:0000256" key="4">
    <source>
        <dbReference type="ARBA" id="ARBA00022475"/>
    </source>
</evidence>
<keyword evidence="6" id="KW-0285">Flavoprotein</keyword>
<keyword evidence="13" id="KW-0067">ATP-binding</keyword>
<gene>
    <name evidence="22" type="ORF">GGQ83_002333</name>
</gene>
<name>A0A840AEL5_9PROT</name>
<dbReference type="CDD" id="cd12915">
    <property type="entry name" value="PDC2_DGC_like"/>
    <property type="match status" value="1"/>
</dbReference>
<dbReference type="InterPro" id="IPR000014">
    <property type="entry name" value="PAS"/>
</dbReference>
<evidence type="ECO:0000256" key="13">
    <source>
        <dbReference type="ARBA" id="ARBA00022840"/>
    </source>
</evidence>
<dbReference type="CDD" id="cd12914">
    <property type="entry name" value="PDC1_DGC_like"/>
    <property type="match status" value="1"/>
</dbReference>
<evidence type="ECO:0000256" key="14">
    <source>
        <dbReference type="ARBA" id="ARBA00022989"/>
    </source>
</evidence>
<comment type="caution">
    <text evidence="22">The sequence shown here is derived from an EMBL/GenBank/DDBJ whole genome shotgun (WGS) entry which is preliminary data.</text>
</comment>
<evidence type="ECO:0000259" key="20">
    <source>
        <dbReference type="PROSITE" id="PS50113"/>
    </source>
</evidence>
<dbReference type="Pfam" id="PF02743">
    <property type="entry name" value="dCache_1"/>
    <property type="match status" value="1"/>
</dbReference>
<evidence type="ECO:0000256" key="11">
    <source>
        <dbReference type="ARBA" id="ARBA00022741"/>
    </source>
</evidence>
<comment type="subcellular location">
    <subcellularLocation>
        <location evidence="2">Cell membrane</location>
        <topology evidence="2">Multi-pass membrane protein</topology>
    </subcellularLocation>
</comment>
<evidence type="ECO:0000256" key="17">
    <source>
        <dbReference type="ARBA" id="ARBA00023136"/>
    </source>
</evidence>
<dbReference type="PROSITE" id="PS50885">
    <property type="entry name" value="HAMP"/>
    <property type="match status" value="1"/>
</dbReference>
<dbReference type="InterPro" id="IPR003660">
    <property type="entry name" value="HAMP_dom"/>
</dbReference>
<dbReference type="InterPro" id="IPR013656">
    <property type="entry name" value="PAS_4"/>
</dbReference>
<protein>
    <recommendedName>
        <fullName evidence="3">histidine kinase</fullName>
        <ecNumber evidence="3">2.7.13.3</ecNumber>
    </recommendedName>
</protein>
<keyword evidence="17 18" id="KW-0472">Membrane</keyword>
<dbReference type="Gene3D" id="6.10.340.10">
    <property type="match status" value="1"/>
</dbReference>
<dbReference type="InterPro" id="IPR036890">
    <property type="entry name" value="HATPase_C_sf"/>
</dbReference>
<dbReference type="Gene3D" id="3.30.565.10">
    <property type="entry name" value="Histidine kinase-like ATPase, C-terminal domain"/>
    <property type="match status" value="1"/>
</dbReference>
<keyword evidence="11" id="KW-0547">Nucleotide-binding</keyword>
<dbReference type="InterPro" id="IPR033479">
    <property type="entry name" value="dCache_1"/>
</dbReference>
<evidence type="ECO:0000259" key="19">
    <source>
        <dbReference type="PROSITE" id="PS50112"/>
    </source>
</evidence>
<reference evidence="22 23" key="1">
    <citation type="submission" date="2020-08" db="EMBL/GenBank/DDBJ databases">
        <title>Genomic Encyclopedia of Type Strains, Phase IV (KMG-IV): sequencing the most valuable type-strain genomes for metagenomic binning, comparative biology and taxonomic classification.</title>
        <authorList>
            <person name="Goeker M."/>
        </authorList>
    </citation>
    <scope>NUCLEOTIDE SEQUENCE [LARGE SCALE GENOMIC DNA]</scope>
    <source>
        <strain evidence="22 23">DSM 19979</strain>
    </source>
</reference>
<organism evidence="22 23">
    <name type="scientific">Roseococcus suduntuyensis</name>
    <dbReference type="NCBI Taxonomy" id="455361"/>
    <lineage>
        <taxon>Bacteria</taxon>
        <taxon>Pseudomonadati</taxon>
        <taxon>Pseudomonadota</taxon>
        <taxon>Alphaproteobacteria</taxon>
        <taxon>Acetobacterales</taxon>
        <taxon>Roseomonadaceae</taxon>
        <taxon>Roseococcus</taxon>
    </lineage>
</organism>
<evidence type="ECO:0000256" key="12">
    <source>
        <dbReference type="ARBA" id="ARBA00022777"/>
    </source>
</evidence>
<evidence type="ECO:0000256" key="18">
    <source>
        <dbReference type="SAM" id="Phobius"/>
    </source>
</evidence>
<dbReference type="SUPFAM" id="SSF52172">
    <property type="entry name" value="CheY-like"/>
    <property type="match status" value="1"/>
</dbReference>
<dbReference type="InterPro" id="IPR011006">
    <property type="entry name" value="CheY-like_superfamily"/>
</dbReference>
<feature type="domain" description="PAC" evidence="20">
    <location>
        <begin position="560"/>
        <end position="613"/>
    </location>
</feature>